<reference evidence="3" key="1">
    <citation type="submission" date="2019-10" db="EMBL/GenBank/DDBJ databases">
        <authorList>
            <consortium name="DOE Joint Genome Institute"/>
            <person name="Kuo A."/>
            <person name="Miyauchi S."/>
            <person name="Kiss E."/>
            <person name="Drula E."/>
            <person name="Kohler A."/>
            <person name="Sanchez-Garcia M."/>
            <person name="Andreopoulos B."/>
            <person name="Barry K.W."/>
            <person name="Bonito G."/>
            <person name="Buee M."/>
            <person name="Carver A."/>
            <person name="Chen C."/>
            <person name="Cichocki N."/>
            <person name="Clum A."/>
            <person name="Culley D."/>
            <person name="Crous P.W."/>
            <person name="Fauchery L."/>
            <person name="Girlanda M."/>
            <person name="Hayes R."/>
            <person name="Keri Z."/>
            <person name="LaButti K."/>
            <person name="Lipzen A."/>
            <person name="Lombard V."/>
            <person name="Magnuson J."/>
            <person name="Maillard F."/>
            <person name="Morin E."/>
            <person name="Murat C."/>
            <person name="Nolan M."/>
            <person name="Ohm R."/>
            <person name="Pangilinan J."/>
            <person name="Pereira M."/>
            <person name="Perotto S."/>
            <person name="Peter M."/>
            <person name="Riley R."/>
            <person name="Sitrit Y."/>
            <person name="Stielow B."/>
            <person name="Szollosi G."/>
            <person name="Zifcakova L."/>
            <person name="Stursova M."/>
            <person name="Spatafora J.W."/>
            <person name="Tedersoo L."/>
            <person name="Vaario L.-M."/>
            <person name="Yamada A."/>
            <person name="Yan M."/>
            <person name="Wang P."/>
            <person name="Xu J."/>
            <person name="Bruns T."/>
            <person name="Baldrian P."/>
            <person name="Vilgalys R."/>
            <person name="Henrissat B."/>
            <person name="Grigoriev I.V."/>
            <person name="Hibbett D."/>
            <person name="Nagy L.G."/>
            <person name="Martin F.M."/>
        </authorList>
    </citation>
    <scope>NUCLEOTIDE SEQUENCE</scope>
    <source>
        <strain evidence="3">Prilba</strain>
    </source>
</reference>
<dbReference type="OrthoDB" id="2450055at2759"/>
<comment type="caution">
    <text evidence="3">The sequence shown here is derived from an EMBL/GenBank/DDBJ whole genome shotgun (WGS) entry which is preliminary data.</text>
</comment>
<feature type="compositionally biased region" description="Low complexity" evidence="2">
    <location>
        <begin position="435"/>
        <end position="453"/>
    </location>
</feature>
<reference evidence="3" key="2">
    <citation type="journal article" date="2020" name="Nat. Commun.">
        <title>Large-scale genome sequencing of mycorrhizal fungi provides insights into the early evolution of symbiotic traits.</title>
        <authorList>
            <person name="Miyauchi S."/>
            <person name="Kiss E."/>
            <person name="Kuo A."/>
            <person name="Drula E."/>
            <person name="Kohler A."/>
            <person name="Sanchez-Garcia M."/>
            <person name="Morin E."/>
            <person name="Andreopoulos B."/>
            <person name="Barry K.W."/>
            <person name="Bonito G."/>
            <person name="Buee M."/>
            <person name="Carver A."/>
            <person name="Chen C."/>
            <person name="Cichocki N."/>
            <person name="Clum A."/>
            <person name="Culley D."/>
            <person name="Crous P.W."/>
            <person name="Fauchery L."/>
            <person name="Girlanda M."/>
            <person name="Hayes R.D."/>
            <person name="Keri Z."/>
            <person name="LaButti K."/>
            <person name="Lipzen A."/>
            <person name="Lombard V."/>
            <person name="Magnuson J."/>
            <person name="Maillard F."/>
            <person name="Murat C."/>
            <person name="Nolan M."/>
            <person name="Ohm R.A."/>
            <person name="Pangilinan J."/>
            <person name="Pereira M.F."/>
            <person name="Perotto S."/>
            <person name="Peter M."/>
            <person name="Pfister S."/>
            <person name="Riley R."/>
            <person name="Sitrit Y."/>
            <person name="Stielow J.B."/>
            <person name="Szollosi G."/>
            <person name="Zifcakova L."/>
            <person name="Stursova M."/>
            <person name="Spatafora J.W."/>
            <person name="Tedersoo L."/>
            <person name="Vaario L.M."/>
            <person name="Yamada A."/>
            <person name="Yan M."/>
            <person name="Wang P."/>
            <person name="Xu J."/>
            <person name="Bruns T."/>
            <person name="Baldrian P."/>
            <person name="Vilgalys R."/>
            <person name="Dunand C."/>
            <person name="Henrissat B."/>
            <person name="Grigoriev I.V."/>
            <person name="Hibbett D."/>
            <person name="Nagy L.G."/>
            <person name="Martin F.M."/>
        </authorList>
    </citation>
    <scope>NUCLEOTIDE SEQUENCE</scope>
    <source>
        <strain evidence="3">Prilba</strain>
    </source>
</reference>
<feature type="compositionally biased region" description="Polar residues" evidence="2">
    <location>
        <begin position="404"/>
        <end position="419"/>
    </location>
</feature>
<dbReference type="Proteomes" id="UP000759537">
    <property type="component" value="Unassembled WGS sequence"/>
</dbReference>
<sequence>MASIQPGHAVAERVDIHKSCRALEAIVNLLDDYSEAARAIVTLHKKLAKALKDATTVKPTGEIPGNAFSASASVFEVLSDVDVKFSKFVDKECDAINGEVKKWFKKLAKEEKAHDDRIANANTKIKQAGQLYEKKAKRNAMDASEEHNRFINLLNTLGPEISQAKYDHAFAISQKNAAVTFQVAATLSRVAEAEWLRTAEGLRRFSPLIGQLGEWKALCEGGWTGPVPGDLPDVDQKPDPPQEIQEAGPDARDFGLYSAPPRPPPAPNPSTALSLKPPPAVYDDGSVRSIASLGSFPEPPTHFPIPPLATNFSSNSATNTPVYHHNPASLQSDGPGQSRTSSDMSGTGSGPTAVLSRSLSRAQPMRPLAAPASDVKNEVSTAAEHPRPNSDVPGEAKIAPSPPTSNIQSGVLPVSASQSPLPPVSEIQQRQQEDSSPTINSRTSSSTGVSSTFRRGDYLENREFGVDSSADAAQLRAKTLDSAQRRIEGSDTSKGNGSVVAAIRDKYTRATGPSSPPPRDLPRLPLSVATIATKYQSENSSESATSPRWQTRSPINDLPHRSRDLGSSSPNPQQAQQFPSVNSARASVDWPTDELALRRLRIEELEELERRERALELRAREREALQRERDETLRSRVFDGYASDTLQVHRLQAQVSQQSRPTALSLTSGRSHSTTSLLPPGASAPATTAAQQRAINRDVHLPDCQCPACTVARYAETPLTARLRPQEREKSKGGWMRRLSMPVVGNAFSSEAKKVGALGGRGVGPKTLASLGDANRSVVSLGRR</sequence>
<feature type="region of interest" description="Disordered" evidence="2">
    <location>
        <begin position="481"/>
        <end position="500"/>
    </location>
</feature>
<feature type="compositionally biased region" description="Polar residues" evidence="2">
    <location>
        <begin position="653"/>
        <end position="674"/>
    </location>
</feature>
<dbReference type="EMBL" id="WHVB01000002">
    <property type="protein sequence ID" value="KAF8485904.1"/>
    <property type="molecule type" value="Genomic_DNA"/>
</dbReference>
<feature type="compositionally biased region" description="Polar residues" evidence="2">
    <location>
        <begin position="565"/>
        <end position="585"/>
    </location>
</feature>
<dbReference type="AlphaFoldDB" id="A0A9P5N444"/>
<feature type="compositionally biased region" description="Low complexity" evidence="2">
    <location>
        <begin position="675"/>
        <end position="686"/>
    </location>
</feature>
<feature type="coiled-coil region" evidence="1">
    <location>
        <begin position="598"/>
        <end position="631"/>
    </location>
</feature>
<evidence type="ECO:0000256" key="1">
    <source>
        <dbReference type="SAM" id="Coils"/>
    </source>
</evidence>
<feature type="region of interest" description="Disordered" evidence="2">
    <location>
        <begin position="535"/>
        <end position="589"/>
    </location>
</feature>
<accession>A0A9P5N444</accession>
<feature type="region of interest" description="Disordered" evidence="2">
    <location>
        <begin position="302"/>
        <end position="454"/>
    </location>
</feature>
<feature type="compositionally biased region" description="Polar residues" evidence="2">
    <location>
        <begin position="310"/>
        <end position="321"/>
    </location>
</feature>
<evidence type="ECO:0000256" key="2">
    <source>
        <dbReference type="SAM" id="MobiDB-lite"/>
    </source>
</evidence>
<gene>
    <name evidence="3" type="ORF">DFH94DRAFT_808129</name>
</gene>
<feature type="region of interest" description="Disordered" evidence="2">
    <location>
        <begin position="224"/>
        <end position="280"/>
    </location>
</feature>
<name>A0A9P5N444_9AGAM</name>
<organism evidence="3 4">
    <name type="scientific">Russula ochroleuca</name>
    <dbReference type="NCBI Taxonomy" id="152965"/>
    <lineage>
        <taxon>Eukaryota</taxon>
        <taxon>Fungi</taxon>
        <taxon>Dikarya</taxon>
        <taxon>Basidiomycota</taxon>
        <taxon>Agaricomycotina</taxon>
        <taxon>Agaricomycetes</taxon>
        <taxon>Russulales</taxon>
        <taxon>Russulaceae</taxon>
        <taxon>Russula</taxon>
    </lineage>
</organism>
<feature type="compositionally biased region" description="Polar residues" evidence="2">
    <location>
        <begin position="328"/>
        <end position="346"/>
    </location>
</feature>
<protein>
    <submittedName>
        <fullName evidence="3">Uncharacterized protein</fullName>
    </submittedName>
</protein>
<proteinExistence type="predicted"/>
<feature type="compositionally biased region" description="Polar residues" evidence="2">
    <location>
        <begin position="535"/>
        <end position="554"/>
    </location>
</feature>
<keyword evidence="4" id="KW-1185">Reference proteome</keyword>
<evidence type="ECO:0000313" key="3">
    <source>
        <dbReference type="EMBL" id="KAF8485904.1"/>
    </source>
</evidence>
<evidence type="ECO:0000313" key="4">
    <source>
        <dbReference type="Proteomes" id="UP000759537"/>
    </source>
</evidence>
<keyword evidence="1" id="KW-0175">Coiled coil</keyword>
<feature type="region of interest" description="Disordered" evidence="2">
    <location>
        <begin position="652"/>
        <end position="686"/>
    </location>
</feature>